<evidence type="ECO:0000313" key="2">
    <source>
        <dbReference type="Proteomes" id="UP000196435"/>
    </source>
</evidence>
<dbReference type="Proteomes" id="UP000196435">
    <property type="component" value="Unassembled WGS sequence"/>
</dbReference>
<sequence>MSAGVNVQWLYVLFFYKFIEEYTVSGSAIVVNALKYMLESSSVTTADIEAYFSNDYIQVVNGNELLFHHFVSHIQVLKDTLINANIDILSIAENGNNVHTHHRVKVTKKDGANAEFEVFARFILSEGKITHCYELTRKISGDEQDDDLGSRK</sequence>
<dbReference type="EMBL" id="FTLG01000001">
    <property type="protein sequence ID" value="SIP70948.1"/>
    <property type="molecule type" value="Genomic_DNA"/>
</dbReference>
<gene>
    <name evidence="1" type="ORF">XIS1_10015</name>
</gene>
<evidence type="ECO:0000313" key="1">
    <source>
        <dbReference type="EMBL" id="SIP70948.1"/>
    </source>
</evidence>
<dbReference type="InterPro" id="IPR032710">
    <property type="entry name" value="NTF2-like_dom_sf"/>
</dbReference>
<dbReference type="Gene3D" id="3.10.450.50">
    <property type="match status" value="1"/>
</dbReference>
<proteinExistence type="predicted"/>
<organism evidence="1 2">
    <name type="scientific">Xenorhabdus innexi</name>
    <dbReference type="NCBI Taxonomy" id="290109"/>
    <lineage>
        <taxon>Bacteria</taxon>
        <taxon>Pseudomonadati</taxon>
        <taxon>Pseudomonadota</taxon>
        <taxon>Gammaproteobacteria</taxon>
        <taxon>Enterobacterales</taxon>
        <taxon>Morganellaceae</taxon>
        <taxon>Xenorhabdus</taxon>
    </lineage>
</organism>
<name>A0A1N6MQ37_9GAMM</name>
<protein>
    <recommendedName>
        <fullName evidence="3">SnoaL-like domain-containing protein</fullName>
    </recommendedName>
</protein>
<reference evidence="2" key="1">
    <citation type="submission" date="2016-12" db="EMBL/GenBank/DDBJ databases">
        <authorList>
            <person name="Gaudriault S."/>
        </authorList>
    </citation>
    <scope>NUCLEOTIDE SEQUENCE [LARGE SCALE GENOMIC DNA]</scope>
    <source>
        <strain evidence="2">HGB1681 (deposited as PTA-6826 in the American Type Culture Collection)</strain>
    </source>
</reference>
<accession>A0A1N6MQ37</accession>
<dbReference type="SUPFAM" id="SSF54427">
    <property type="entry name" value="NTF2-like"/>
    <property type="match status" value="1"/>
</dbReference>
<evidence type="ECO:0008006" key="3">
    <source>
        <dbReference type="Google" id="ProtNLM"/>
    </source>
</evidence>
<dbReference type="AlphaFoldDB" id="A0A1N6MQ37"/>